<evidence type="ECO:0000256" key="4">
    <source>
        <dbReference type="ARBA" id="ARBA00022989"/>
    </source>
</evidence>
<keyword evidence="3 6" id="KW-0812">Transmembrane</keyword>
<evidence type="ECO:0000256" key="5">
    <source>
        <dbReference type="ARBA" id="ARBA00023136"/>
    </source>
</evidence>
<keyword evidence="5 6" id="KW-0472">Membrane</keyword>
<evidence type="ECO:0000256" key="3">
    <source>
        <dbReference type="ARBA" id="ARBA00022692"/>
    </source>
</evidence>
<name>A0ABU5TM74_9CYAN</name>
<keyword evidence="8" id="KW-1185">Reference proteome</keyword>
<keyword evidence="4 6" id="KW-1133">Transmembrane helix</keyword>
<dbReference type="InterPro" id="IPR020948">
    <property type="entry name" value="P_starv_induced_PsiE-like"/>
</dbReference>
<comment type="subcellular location">
    <subcellularLocation>
        <location evidence="1">Cell membrane</location>
        <topology evidence="1">Multi-pass membrane protein</topology>
    </subcellularLocation>
</comment>
<protein>
    <submittedName>
        <fullName evidence="7">Phosphate-starvation-inducible PsiE family protein</fullName>
    </submittedName>
</protein>
<proteinExistence type="predicted"/>
<sequence>MSLLMNVSQQVKNLFRVLANAFTDESFLKAIRRIENIVSKVMAITLVVVIFGALFDLLRILTIDLFLSDPRGAFSIPLLKIFGMFLNVLIALELMENVTAYLRHHTIQLELVIITALTAVARKVIIFDTKADGDLTGLAIAVLSLSISYWIVRSQNKNSKN</sequence>
<evidence type="ECO:0000256" key="1">
    <source>
        <dbReference type="ARBA" id="ARBA00004651"/>
    </source>
</evidence>
<reference evidence="7 8" key="1">
    <citation type="submission" date="2023-12" db="EMBL/GenBank/DDBJ databases">
        <title>Baltic Sea Cyanobacteria.</title>
        <authorList>
            <person name="Delbaje E."/>
            <person name="Fewer D.P."/>
            <person name="Shishido T.K."/>
        </authorList>
    </citation>
    <scope>NUCLEOTIDE SEQUENCE [LARGE SCALE GENOMIC DNA]</scope>
    <source>
        <strain evidence="7 8">UHCC 0370</strain>
    </source>
</reference>
<organism evidence="7 8">
    <name type="scientific">Pseudanabaena galeata UHCC 0370</name>
    <dbReference type="NCBI Taxonomy" id="3110310"/>
    <lineage>
        <taxon>Bacteria</taxon>
        <taxon>Bacillati</taxon>
        <taxon>Cyanobacteriota</taxon>
        <taxon>Cyanophyceae</taxon>
        <taxon>Pseudanabaenales</taxon>
        <taxon>Pseudanabaenaceae</taxon>
        <taxon>Pseudanabaena</taxon>
    </lineage>
</organism>
<feature type="transmembrane region" description="Helical" evidence="6">
    <location>
        <begin position="107"/>
        <end position="127"/>
    </location>
</feature>
<feature type="transmembrane region" description="Helical" evidence="6">
    <location>
        <begin position="41"/>
        <end position="61"/>
    </location>
</feature>
<comment type="caution">
    <text evidence="7">The sequence shown here is derived from an EMBL/GenBank/DDBJ whole genome shotgun (WGS) entry which is preliminary data.</text>
</comment>
<feature type="transmembrane region" description="Helical" evidence="6">
    <location>
        <begin position="133"/>
        <end position="152"/>
    </location>
</feature>
<dbReference type="Proteomes" id="UP001301388">
    <property type="component" value="Unassembled WGS sequence"/>
</dbReference>
<dbReference type="EMBL" id="JAYGIE010000088">
    <property type="protein sequence ID" value="MEA5479364.1"/>
    <property type="molecule type" value="Genomic_DNA"/>
</dbReference>
<dbReference type="Pfam" id="PF06146">
    <property type="entry name" value="PsiE"/>
    <property type="match status" value="1"/>
</dbReference>
<gene>
    <name evidence="7" type="ORF">VB774_17215</name>
</gene>
<evidence type="ECO:0000256" key="6">
    <source>
        <dbReference type="SAM" id="Phobius"/>
    </source>
</evidence>
<accession>A0ABU5TM74</accession>
<keyword evidence="2" id="KW-1003">Cell membrane</keyword>
<evidence type="ECO:0000313" key="7">
    <source>
        <dbReference type="EMBL" id="MEA5479364.1"/>
    </source>
</evidence>
<feature type="transmembrane region" description="Helical" evidence="6">
    <location>
        <begin position="73"/>
        <end position="95"/>
    </location>
</feature>
<evidence type="ECO:0000256" key="2">
    <source>
        <dbReference type="ARBA" id="ARBA00022475"/>
    </source>
</evidence>
<evidence type="ECO:0000313" key="8">
    <source>
        <dbReference type="Proteomes" id="UP001301388"/>
    </source>
</evidence>